<evidence type="ECO:0000256" key="2">
    <source>
        <dbReference type="ARBA" id="ARBA00006991"/>
    </source>
</evidence>
<protein>
    <recommendedName>
        <fullName evidence="12">C2H2-type domain-containing protein</fullName>
    </recommendedName>
</protein>
<evidence type="ECO:0000313" key="13">
    <source>
        <dbReference type="EMBL" id="JAT11942.1"/>
    </source>
</evidence>
<dbReference type="Pfam" id="PF00096">
    <property type="entry name" value="zf-C2H2"/>
    <property type="match status" value="7"/>
</dbReference>
<dbReference type="InterPro" id="IPR036236">
    <property type="entry name" value="Znf_C2H2_sf"/>
</dbReference>
<dbReference type="FunFam" id="3.30.160.60:FF:002075">
    <property type="entry name" value="zinc finger protein 646"/>
    <property type="match status" value="1"/>
</dbReference>
<feature type="domain" description="C2H2-type" evidence="12">
    <location>
        <begin position="144"/>
        <end position="171"/>
    </location>
</feature>
<feature type="domain" description="C2H2-type" evidence="12">
    <location>
        <begin position="261"/>
        <end position="288"/>
    </location>
</feature>
<reference evidence="13" key="1">
    <citation type="submission" date="2015-11" db="EMBL/GenBank/DDBJ databases">
        <title>De novo transcriptome assembly of four potential Pierce s Disease insect vectors from Arizona vineyards.</title>
        <authorList>
            <person name="Tassone E.E."/>
        </authorList>
    </citation>
    <scope>NUCLEOTIDE SEQUENCE</scope>
</reference>
<keyword evidence="7" id="KW-0805">Transcription regulation</keyword>
<evidence type="ECO:0000256" key="5">
    <source>
        <dbReference type="ARBA" id="ARBA00022771"/>
    </source>
</evidence>
<dbReference type="InterPro" id="IPR050589">
    <property type="entry name" value="Ikaros_C2H2-ZF"/>
</dbReference>
<feature type="domain" description="C2H2-type" evidence="12">
    <location>
        <begin position="345"/>
        <end position="371"/>
    </location>
</feature>
<dbReference type="SUPFAM" id="SSF57667">
    <property type="entry name" value="beta-beta-alpha zinc fingers"/>
    <property type="match status" value="5"/>
</dbReference>
<dbReference type="FunFam" id="3.30.160.60:FF:000557">
    <property type="entry name" value="zinc finger and SCAN domain-containing protein 29"/>
    <property type="match status" value="1"/>
</dbReference>
<evidence type="ECO:0000259" key="12">
    <source>
        <dbReference type="PROSITE" id="PS50157"/>
    </source>
</evidence>
<dbReference type="Gene3D" id="3.30.160.60">
    <property type="entry name" value="Classic Zinc Finger"/>
    <property type="match status" value="8"/>
</dbReference>
<organism evidence="13">
    <name type="scientific">Graphocephala atropunctata</name>
    <dbReference type="NCBI Taxonomy" id="36148"/>
    <lineage>
        <taxon>Eukaryota</taxon>
        <taxon>Metazoa</taxon>
        <taxon>Ecdysozoa</taxon>
        <taxon>Arthropoda</taxon>
        <taxon>Hexapoda</taxon>
        <taxon>Insecta</taxon>
        <taxon>Pterygota</taxon>
        <taxon>Neoptera</taxon>
        <taxon>Paraneoptera</taxon>
        <taxon>Hemiptera</taxon>
        <taxon>Auchenorrhyncha</taxon>
        <taxon>Membracoidea</taxon>
        <taxon>Cicadellidae</taxon>
        <taxon>Cicadellinae</taxon>
        <taxon>Cicadellini</taxon>
        <taxon>Graphocephala</taxon>
    </lineage>
</organism>
<feature type="domain" description="C2H2-type" evidence="12">
    <location>
        <begin position="317"/>
        <end position="344"/>
    </location>
</feature>
<sequence length="371" mass="41929">MENKVSSSSELPIASDGFISIANHSNCAKFEGNLSPPSAHGKVLANLDHPKQSLHPELPPWLLHPTFLNHPYHSTVEVPSYCSSRLKQLGDTNEPSSLEHLRPVTVSQDHTESPVSPLARVWPEPQVNIDVEDSPKEKDVTARFHCQTCGKGFPSASSLLGHEHNHSNQQRPHHCETCFKTFATNSHLVTHKRTHTGERPYRCQVCHRSFSDRSAFVKHERTHGPDGTIVKRYKCDMCGNHFTDNCGLKKHIRIHTGERPYQCDICEKAFSTSSTFVAHRRIHTGERPYKCEQCSKMFITKSHLLTHGRVHSGEKPFVCQICSRSFADGSSFRRHERLHTGEQRHNCQVCGKGFPVSASLQKHMQQSHSYS</sequence>
<gene>
    <name evidence="13" type="ORF">g.37196</name>
</gene>
<keyword evidence="8" id="KW-0238">DNA-binding</keyword>
<keyword evidence="9" id="KW-0804">Transcription</keyword>
<keyword evidence="3" id="KW-0479">Metal-binding</keyword>
<feature type="domain" description="C2H2-type" evidence="12">
    <location>
        <begin position="173"/>
        <end position="200"/>
    </location>
</feature>
<dbReference type="GO" id="GO:0008270">
    <property type="term" value="F:zinc ion binding"/>
    <property type="evidence" value="ECO:0007669"/>
    <property type="project" value="UniProtKB-KW"/>
</dbReference>
<dbReference type="FunFam" id="3.30.160.60:FF:000100">
    <property type="entry name" value="Zinc finger 45-like"/>
    <property type="match status" value="1"/>
</dbReference>
<dbReference type="GO" id="GO:0003700">
    <property type="term" value="F:DNA-binding transcription factor activity"/>
    <property type="evidence" value="ECO:0007669"/>
    <property type="project" value="TreeGrafter"/>
</dbReference>
<keyword evidence="4" id="KW-0677">Repeat</keyword>
<name>A0A1B6KKF9_9HEMI</name>
<dbReference type="FunFam" id="3.30.160.60:FF:000193">
    <property type="entry name" value="Zinc finger protein 300"/>
    <property type="match status" value="1"/>
</dbReference>
<dbReference type="PROSITE" id="PS00028">
    <property type="entry name" value="ZINC_FINGER_C2H2_1"/>
    <property type="match status" value="8"/>
</dbReference>
<dbReference type="FunFam" id="3.30.160.60:FF:000072">
    <property type="entry name" value="zinc finger protein 143 isoform X1"/>
    <property type="match status" value="2"/>
</dbReference>
<keyword evidence="5 11" id="KW-0863">Zinc-finger</keyword>
<evidence type="ECO:0000256" key="7">
    <source>
        <dbReference type="ARBA" id="ARBA00023015"/>
    </source>
</evidence>
<dbReference type="PANTHER" id="PTHR24404">
    <property type="entry name" value="ZINC FINGER PROTEIN"/>
    <property type="match status" value="1"/>
</dbReference>
<feature type="domain" description="C2H2-type" evidence="12">
    <location>
        <begin position="233"/>
        <end position="260"/>
    </location>
</feature>
<feature type="domain" description="C2H2-type" evidence="12">
    <location>
        <begin position="289"/>
        <end position="316"/>
    </location>
</feature>
<dbReference type="GO" id="GO:0006357">
    <property type="term" value="P:regulation of transcription by RNA polymerase II"/>
    <property type="evidence" value="ECO:0007669"/>
    <property type="project" value="TreeGrafter"/>
</dbReference>
<evidence type="ECO:0000256" key="11">
    <source>
        <dbReference type="PROSITE-ProRule" id="PRU00042"/>
    </source>
</evidence>
<dbReference type="GO" id="GO:0000978">
    <property type="term" value="F:RNA polymerase II cis-regulatory region sequence-specific DNA binding"/>
    <property type="evidence" value="ECO:0007669"/>
    <property type="project" value="TreeGrafter"/>
</dbReference>
<evidence type="ECO:0000256" key="8">
    <source>
        <dbReference type="ARBA" id="ARBA00023125"/>
    </source>
</evidence>
<comment type="similarity">
    <text evidence="2">Belongs to the krueppel C2H2-type zinc-finger protein family.</text>
</comment>
<dbReference type="SMART" id="SM00355">
    <property type="entry name" value="ZnF_C2H2"/>
    <property type="match status" value="8"/>
</dbReference>
<comment type="subcellular location">
    <subcellularLocation>
        <location evidence="1">Nucleus</location>
    </subcellularLocation>
</comment>
<evidence type="ECO:0000256" key="9">
    <source>
        <dbReference type="ARBA" id="ARBA00023163"/>
    </source>
</evidence>
<evidence type="ECO:0000256" key="1">
    <source>
        <dbReference type="ARBA" id="ARBA00004123"/>
    </source>
</evidence>
<accession>A0A1B6KKF9</accession>
<dbReference type="EMBL" id="GEBQ01028035">
    <property type="protein sequence ID" value="JAT11942.1"/>
    <property type="molecule type" value="Transcribed_RNA"/>
</dbReference>
<dbReference type="Pfam" id="PF13912">
    <property type="entry name" value="zf-C2H2_6"/>
    <property type="match status" value="1"/>
</dbReference>
<dbReference type="AlphaFoldDB" id="A0A1B6KKF9"/>
<feature type="domain" description="C2H2-type" evidence="12">
    <location>
        <begin position="201"/>
        <end position="228"/>
    </location>
</feature>
<keyword evidence="10" id="KW-0539">Nucleus</keyword>
<evidence type="ECO:0000256" key="4">
    <source>
        <dbReference type="ARBA" id="ARBA00022737"/>
    </source>
</evidence>
<dbReference type="GO" id="GO:0005634">
    <property type="term" value="C:nucleus"/>
    <property type="evidence" value="ECO:0007669"/>
    <property type="project" value="UniProtKB-SubCell"/>
</dbReference>
<dbReference type="PROSITE" id="PS50157">
    <property type="entry name" value="ZINC_FINGER_C2H2_2"/>
    <property type="match status" value="8"/>
</dbReference>
<proteinExistence type="inferred from homology"/>
<keyword evidence="6" id="KW-0862">Zinc</keyword>
<evidence type="ECO:0000256" key="3">
    <source>
        <dbReference type="ARBA" id="ARBA00022723"/>
    </source>
</evidence>
<dbReference type="InterPro" id="IPR013087">
    <property type="entry name" value="Znf_C2H2_type"/>
</dbReference>
<dbReference type="PANTHER" id="PTHR24404:SF114">
    <property type="entry name" value="KLUMPFUSS, ISOFORM B-RELATED"/>
    <property type="match status" value="1"/>
</dbReference>
<evidence type="ECO:0000256" key="6">
    <source>
        <dbReference type="ARBA" id="ARBA00022833"/>
    </source>
</evidence>
<dbReference type="FunFam" id="3.30.160.60:FF:000110">
    <property type="entry name" value="Zinc finger protein-like"/>
    <property type="match status" value="1"/>
</dbReference>
<evidence type="ECO:0000256" key="10">
    <source>
        <dbReference type="ARBA" id="ARBA00023242"/>
    </source>
</evidence>